<evidence type="ECO:0000256" key="5">
    <source>
        <dbReference type="ARBA" id="ARBA00022692"/>
    </source>
</evidence>
<protein>
    <recommendedName>
        <fullName evidence="3">Protein CASP</fullName>
    </recommendedName>
</protein>
<evidence type="ECO:0000256" key="3">
    <source>
        <dbReference type="ARBA" id="ARBA00018691"/>
    </source>
</evidence>
<evidence type="ECO:0000259" key="13">
    <source>
        <dbReference type="Pfam" id="PF25398"/>
    </source>
</evidence>
<feature type="domain" description="Cux N-terminal" evidence="13">
    <location>
        <begin position="5"/>
        <end position="103"/>
    </location>
</feature>
<evidence type="ECO:0000256" key="8">
    <source>
        <dbReference type="ARBA" id="ARBA00023054"/>
    </source>
</evidence>
<evidence type="ECO:0000256" key="9">
    <source>
        <dbReference type="ARBA" id="ARBA00023136"/>
    </source>
</evidence>
<dbReference type="EMBL" id="BTGC01000008">
    <property type="protein sequence ID" value="GMM52870.1"/>
    <property type="molecule type" value="Genomic_DNA"/>
</dbReference>
<dbReference type="GO" id="GO:0000139">
    <property type="term" value="C:Golgi membrane"/>
    <property type="evidence" value="ECO:0007669"/>
    <property type="project" value="UniProtKB-SubCell"/>
</dbReference>
<evidence type="ECO:0000256" key="1">
    <source>
        <dbReference type="ARBA" id="ARBA00004409"/>
    </source>
</evidence>
<comment type="subcellular location">
    <subcellularLocation>
        <location evidence="1">Golgi apparatus membrane</location>
        <topology evidence="1">Single-pass type IV membrane protein</topology>
    </subcellularLocation>
</comment>
<dbReference type="Pfam" id="PF25398">
    <property type="entry name" value="CUX1_N"/>
    <property type="match status" value="1"/>
</dbReference>
<dbReference type="Proteomes" id="UP001362899">
    <property type="component" value="Unassembled WGS sequence"/>
</dbReference>
<evidence type="ECO:0000313" key="14">
    <source>
        <dbReference type="EMBL" id="GMM52870.1"/>
    </source>
</evidence>
<dbReference type="InterPro" id="IPR057476">
    <property type="entry name" value="Cux_N"/>
</dbReference>
<sequence>MEGNQSWSEAKFSNLQHTLDEQSTRINESKNLGTSNRRALASKTKEFRKLDDVTKLVELKSLLKGYQTEIDALTTRCKFAESCFMNVYKNLALLPDPAVLLQTKDSEIEKLKKAKEEEAEQQPKEENEGHIAKQLERQMRYTARLEKELKELRDGKPTDQQSNPATDLMNQIDDLEAQLAASKSNSANLQSTQRENNAKITKLEVDLREALGKLAVQQDYDEIKTELDELRQQDTEEILSSNSSDRVNVELRRQNQGLQEQQLTNLTRIKELNESLSEQQSLVRRLEEDLAQLNAADTFTTVSGWTQLTKQFDRPALPDLSRDSSYVGLASPVSPHPASIITEQRDRYKQRAQEYEQKCHKSQAELETKKKELEAASREIYTLYDRMRQFQHMATVDDVNANFGSQLYTPTSQVLLKELDIERRTAGLTKAEAKILEMHARAVVNDTFRRAFAAYMTGVHLALVAAIIL</sequence>
<evidence type="ECO:0000256" key="11">
    <source>
        <dbReference type="SAM" id="MobiDB-lite"/>
    </source>
</evidence>
<evidence type="ECO:0000259" key="12">
    <source>
        <dbReference type="Pfam" id="PF08172"/>
    </source>
</evidence>
<accession>A0AAV5RMW2</accession>
<dbReference type="GO" id="GO:0006891">
    <property type="term" value="P:intra-Golgi vesicle-mediated transport"/>
    <property type="evidence" value="ECO:0007669"/>
    <property type="project" value="InterPro"/>
</dbReference>
<organism evidence="14 15">
    <name type="scientific">Starmerella bacillaris</name>
    <name type="common">Yeast</name>
    <name type="synonym">Candida zemplinina</name>
    <dbReference type="NCBI Taxonomy" id="1247836"/>
    <lineage>
        <taxon>Eukaryota</taxon>
        <taxon>Fungi</taxon>
        <taxon>Dikarya</taxon>
        <taxon>Ascomycota</taxon>
        <taxon>Saccharomycotina</taxon>
        <taxon>Dipodascomycetes</taxon>
        <taxon>Dipodascales</taxon>
        <taxon>Trichomonascaceae</taxon>
        <taxon>Starmerella</taxon>
    </lineage>
</organism>
<keyword evidence="8 10" id="KW-0175">Coiled coil</keyword>
<evidence type="ECO:0000256" key="6">
    <source>
        <dbReference type="ARBA" id="ARBA00022989"/>
    </source>
</evidence>
<comment type="caution">
    <text evidence="14">The sequence shown here is derived from an EMBL/GenBank/DDBJ whole genome shotgun (WGS) entry which is preliminary data.</text>
</comment>
<evidence type="ECO:0000313" key="15">
    <source>
        <dbReference type="Proteomes" id="UP001362899"/>
    </source>
</evidence>
<name>A0AAV5RMW2_STABA</name>
<keyword evidence="7" id="KW-0333">Golgi apparatus</keyword>
<keyword evidence="15" id="KW-1185">Reference proteome</keyword>
<proteinExistence type="inferred from homology"/>
<feature type="domain" description="CASP C-terminal" evidence="12">
    <location>
        <begin position="268"/>
        <end position="393"/>
    </location>
</feature>
<dbReference type="Pfam" id="PF08172">
    <property type="entry name" value="CASP_C"/>
    <property type="match status" value="1"/>
</dbReference>
<keyword evidence="4" id="KW-0813">Transport</keyword>
<evidence type="ECO:0000256" key="7">
    <source>
        <dbReference type="ARBA" id="ARBA00023034"/>
    </source>
</evidence>
<reference evidence="14 15" key="1">
    <citation type="journal article" date="2023" name="Elife">
        <title>Identification of key yeast species and microbe-microbe interactions impacting larval growth of Drosophila in the wild.</title>
        <authorList>
            <person name="Mure A."/>
            <person name="Sugiura Y."/>
            <person name="Maeda R."/>
            <person name="Honda K."/>
            <person name="Sakurai N."/>
            <person name="Takahashi Y."/>
            <person name="Watada M."/>
            <person name="Katoh T."/>
            <person name="Gotoh A."/>
            <person name="Gotoh Y."/>
            <person name="Taniguchi I."/>
            <person name="Nakamura K."/>
            <person name="Hayashi T."/>
            <person name="Katayama T."/>
            <person name="Uemura T."/>
            <person name="Hattori Y."/>
        </authorList>
    </citation>
    <scope>NUCLEOTIDE SEQUENCE [LARGE SCALE GENOMIC DNA]</scope>
    <source>
        <strain evidence="14 15">SB-73</strain>
    </source>
</reference>
<evidence type="ECO:0000256" key="10">
    <source>
        <dbReference type="SAM" id="Coils"/>
    </source>
</evidence>
<keyword evidence="5" id="KW-0812">Transmembrane</keyword>
<comment type="similarity">
    <text evidence="2">Belongs to the CASP family.</text>
</comment>
<feature type="coiled-coil region" evidence="10">
    <location>
        <begin position="338"/>
        <end position="379"/>
    </location>
</feature>
<feature type="coiled-coil region" evidence="10">
    <location>
        <begin position="165"/>
        <end position="233"/>
    </location>
</feature>
<dbReference type="InterPro" id="IPR012955">
    <property type="entry name" value="CASP_C"/>
</dbReference>
<dbReference type="AlphaFoldDB" id="A0AAV5RMW2"/>
<feature type="coiled-coil region" evidence="10">
    <location>
        <begin position="269"/>
        <end position="296"/>
    </location>
</feature>
<evidence type="ECO:0000256" key="2">
    <source>
        <dbReference type="ARBA" id="ARBA00006415"/>
    </source>
</evidence>
<keyword evidence="6" id="KW-1133">Transmembrane helix</keyword>
<keyword evidence="9" id="KW-0472">Membrane</keyword>
<feature type="region of interest" description="Disordered" evidence="11">
    <location>
        <begin position="112"/>
        <end position="134"/>
    </location>
</feature>
<dbReference type="PANTHER" id="PTHR14043">
    <property type="entry name" value="CCAAT DISPLACEMENT PROTEIN-RELATED"/>
    <property type="match status" value="1"/>
</dbReference>
<gene>
    <name evidence="14" type="ORF">DASB73_038330</name>
</gene>
<dbReference type="PANTHER" id="PTHR14043:SF2">
    <property type="entry name" value="HOMEOBOX PROTEIN CUT"/>
    <property type="match status" value="1"/>
</dbReference>
<evidence type="ECO:0000256" key="4">
    <source>
        <dbReference type="ARBA" id="ARBA00022448"/>
    </source>
</evidence>